<sequence>MSRRTTARVLGVGASLVGLLSLTGCLAPIAFVEGLADGTAGGLASYSPTPRPTATPTPSGAFKSDEEALKAVIEAAARGAEKSAELINNPDLSTDEMAEVASGSYLEVATATIEQYRSQNVRYDGAVSFEGVELLKSEQDSSGVRLKAYLCVDRSLTAAVYPDGERVEPDPSVHRKLMEAVVQGETVDSLKVESMSGFGPEFPC</sequence>
<keyword evidence="2" id="KW-1185">Reference proteome</keyword>
<dbReference type="Proteomes" id="UP001525379">
    <property type="component" value="Unassembled WGS sequence"/>
</dbReference>
<comment type="caution">
    <text evidence="1">The sequence shown here is derived from an EMBL/GenBank/DDBJ whole genome shotgun (WGS) entry which is preliminary data.</text>
</comment>
<evidence type="ECO:0000313" key="1">
    <source>
        <dbReference type="EMBL" id="MCT2042120.1"/>
    </source>
</evidence>
<dbReference type="EMBL" id="JALXSQ010000004">
    <property type="protein sequence ID" value="MCT2042120.1"/>
    <property type="molecule type" value="Genomic_DNA"/>
</dbReference>
<name>A0ABT2HVG0_9MICO</name>
<reference evidence="1 2" key="1">
    <citation type="submission" date="2022-04" db="EMBL/GenBank/DDBJ databases">
        <title>Human microbiome associated bacterial genomes.</title>
        <authorList>
            <person name="Sandstrom S."/>
            <person name="Salamzade R."/>
            <person name="Kalan L.R."/>
        </authorList>
    </citation>
    <scope>NUCLEOTIDE SEQUENCE [LARGE SCALE GENOMIC DNA]</scope>
    <source>
        <strain evidence="2">p3-SID1799</strain>
    </source>
</reference>
<proteinExistence type="predicted"/>
<evidence type="ECO:0000313" key="2">
    <source>
        <dbReference type="Proteomes" id="UP001525379"/>
    </source>
</evidence>
<evidence type="ECO:0008006" key="3">
    <source>
        <dbReference type="Google" id="ProtNLM"/>
    </source>
</evidence>
<accession>A0ABT2HVG0</accession>
<organism evidence="1 2">
    <name type="scientific">Pseudoclavibacter albus</name>
    <dbReference type="NCBI Taxonomy" id="272241"/>
    <lineage>
        <taxon>Bacteria</taxon>
        <taxon>Bacillati</taxon>
        <taxon>Actinomycetota</taxon>
        <taxon>Actinomycetes</taxon>
        <taxon>Micrococcales</taxon>
        <taxon>Microbacteriaceae</taxon>
        <taxon>Pseudoclavibacter</taxon>
    </lineage>
</organism>
<dbReference type="RefSeq" id="WP_206395448.1">
    <property type="nucleotide sequence ID" value="NZ_JAFDPW010000004.1"/>
</dbReference>
<gene>
    <name evidence="1" type="ORF">M3D15_02015</name>
</gene>
<protein>
    <recommendedName>
        <fullName evidence="3">Lipoprotein</fullName>
    </recommendedName>
</protein>
<dbReference type="PROSITE" id="PS51257">
    <property type="entry name" value="PROKAR_LIPOPROTEIN"/>
    <property type="match status" value="1"/>
</dbReference>